<dbReference type="Proteomes" id="UP001234178">
    <property type="component" value="Unassembled WGS sequence"/>
</dbReference>
<feature type="region of interest" description="Disordered" evidence="1">
    <location>
        <begin position="76"/>
        <end position="95"/>
    </location>
</feature>
<evidence type="ECO:0000313" key="3">
    <source>
        <dbReference type="Proteomes" id="UP001234178"/>
    </source>
</evidence>
<protein>
    <submittedName>
        <fullName evidence="2">Uncharacterized protein</fullName>
    </submittedName>
</protein>
<evidence type="ECO:0000313" key="2">
    <source>
        <dbReference type="EMBL" id="KAK4005580.1"/>
    </source>
</evidence>
<keyword evidence="3" id="KW-1185">Reference proteome</keyword>
<proteinExistence type="predicted"/>
<sequence length="95" mass="11301">MSRSRSYRDFVRVLNRRSLMRIMHRMLPKNWQVYSSLLPMAVQPSTLVCKLITLHHASKIYSKSLKLINTKSNEKPEFFSQEAQSRPDRSDYKEI</sequence>
<feature type="compositionally biased region" description="Basic and acidic residues" evidence="1">
    <location>
        <begin position="85"/>
        <end position="95"/>
    </location>
</feature>
<name>A0ABQ9YY55_9CRUS</name>
<organism evidence="2 3">
    <name type="scientific">Daphnia magna</name>
    <dbReference type="NCBI Taxonomy" id="35525"/>
    <lineage>
        <taxon>Eukaryota</taxon>
        <taxon>Metazoa</taxon>
        <taxon>Ecdysozoa</taxon>
        <taxon>Arthropoda</taxon>
        <taxon>Crustacea</taxon>
        <taxon>Branchiopoda</taxon>
        <taxon>Diplostraca</taxon>
        <taxon>Cladocera</taxon>
        <taxon>Anomopoda</taxon>
        <taxon>Daphniidae</taxon>
        <taxon>Daphnia</taxon>
    </lineage>
</organism>
<evidence type="ECO:0000256" key="1">
    <source>
        <dbReference type="SAM" id="MobiDB-lite"/>
    </source>
</evidence>
<dbReference type="EMBL" id="JAOYFB010000001">
    <property type="protein sequence ID" value="KAK4005580.1"/>
    <property type="molecule type" value="Genomic_DNA"/>
</dbReference>
<comment type="caution">
    <text evidence="2">The sequence shown here is derived from an EMBL/GenBank/DDBJ whole genome shotgun (WGS) entry which is preliminary data.</text>
</comment>
<reference evidence="2 3" key="1">
    <citation type="journal article" date="2023" name="Nucleic Acids Res.">
        <title>The hologenome of Daphnia magna reveals possible DNA methylation and microbiome-mediated evolution of the host genome.</title>
        <authorList>
            <person name="Chaturvedi A."/>
            <person name="Li X."/>
            <person name="Dhandapani V."/>
            <person name="Marshall H."/>
            <person name="Kissane S."/>
            <person name="Cuenca-Cambronero M."/>
            <person name="Asole G."/>
            <person name="Calvet F."/>
            <person name="Ruiz-Romero M."/>
            <person name="Marangio P."/>
            <person name="Guigo R."/>
            <person name="Rago D."/>
            <person name="Mirbahai L."/>
            <person name="Eastwood N."/>
            <person name="Colbourne J.K."/>
            <person name="Zhou J."/>
            <person name="Mallon E."/>
            <person name="Orsini L."/>
        </authorList>
    </citation>
    <scope>NUCLEOTIDE SEQUENCE [LARGE SCALE GENOMIC DNA]</scope>
    <source>
        <strain evidence="2">LRV0_1</strain>
    </source>
</reference>
<gene>
    <name evidence="2" type="ORF">OUZ56_007280</name>
</gene>
<accession>A0ABQ9YY55</accession>